<name>A0ABT9WC29_9BACL</name>
<evidence type="ECO:0000256" key="1">
    <source>
        <dbReference type="SAM" id="Phobius"/>
    </source>
</evidence>
<keyword evidence="1" id="KW-0472">Membrane</keyword>
<feature type="transmembrane region" description="Helical" evidence="1">
    <location>
        <begin position="108"/>
        <end position="129"/>
    </location>
</feature>
<evidence type="ECO:0008006" key="4">
    <source>
        <dbReference type="Google" id="ProtNLM"/>
    </source>
</evidence>
<keyword evidence="1" id="KW-1133">Transmembrane helix</keyword>
<gene>
    <name evidence="2" type="ORF">J2T19_002056</name>
</gene>
<keyword evidence="3" id="KW-1185">Reference proteome</keyword>
<organism evidence="2 3">
    <name type="scientific">Paenibacillus tundrae</name>
    <dbReference type="NCBI Taxonomy" id="528187"/>
    <lineage>
        <taxon>Bacteria</taxon>
        <taxon>Bacillati</taxon>
        <taxon>Bacillota</taxon>
        <taxon>Bacilli</taxon>
        <taxon>Bacillales</taxon>
        <taxon>Paenibacillaceae</taxon>
        <taxon>Paenibacillus</taxon>
    </lineage>
</organism>
<comment type="caution">
    <text evidence="2">The sequence shown here is derived from an EMBL/GenBank/DDBJ whole genome shotgun (WGS) entry which is preliminary data.</text>
</comment>
<protein>
    <recommendedName>
        <fullName evidence="4">DUF3899 domain-containing protein</fullName>
    </recommendedName>
</protein>
<feature type="transmembrane region" description="Helical" evidence="1">
    <location>
        <begin position="20"/>
        <end position="39"/>
    </location>
</feature>
<dbReference type="Proteomes" id="UP001233836">
    <property type="component" value="Unassembled WGS sequence"/>
</dbReference>
<dbReference type="EMBL" id="JAUSTI010000004">
    <property type="protein sequence ID" value="MDQ0170614.1"/>
    <property type="molecule type" value="Genomic_DNA"/>
</dbReference>
<sequence length="136" mass="15505">MGHNNQRGGLILRSSKYTPYYSYIGIGFFILTFIVNLSFKYSTTSDVGVLLLLSVSNAGLMMFTLLWGVFGIIELNLISKTKKTLQSRLHHRRINAEEYRIGQKSIRFSLVIAIGYLVLILIQVGYVILNWDEINI</sequence>
<reference evidence="2 3" key="1">
    <citation type="submission" date="2023-07" db="EMBL/GenBank/DDBJ databases">
        <title>Sorghum-associated microbial communities from plants grown in Nebraska, USA.</title>
        <authorList>
            <person name="Schachtman D."/>
        </authorList>
    </citation>
    <scope>NUCLEOTIDE SEQUENCE [LARGE SCALE GENOMIC DNA]</scope>
    <source>
        <strain evidence="2 3">DS1314</strain>
    </source>
</reference>
<keyword evidence="1" id="KW-0812">Transmembrane</keyword>
<evidence type="ECO:0000313" key="3">
    <source>
        <dbReference type="Proteomes" id="UP001233836"/>
    </source>
</evidence>
<accession>A0ABT9WC29</accession>
<feature type="transmembrane region" description="Helical" evidence="1">
    <location>
        <begin position="59"/>
        <end position="78"/>
    </location>
</feature>
<proteinExistence type="predicted"/>
<evidence type="ECO:0000313" key="2">
    <source>
        <dbReference type="EMBL" id="MDQ0170614.1"/>
    </source>
</evidence>